<organism evidence="3 4">
    <name type="scientific">Pontivivens marinum</name>
    <dbReference type="NCBI Taxonomy" id="1690039"/>
    <lineage>
        <taxon>Bacteria</taxon>
        <taxon>Pseudomonadati</taxon>
        <taxon>Pseudomonadota</taxon>
        <taxon>Alphaproteobacteria</taxon>
        <taxon>Rhodobacterales</taxon>
        <taxon>Paracoccaceae</taxon>
        <taxon>Pontivivens</taxon>
    </lineage>
</organism>
<sequence>MKQKLLSCAVGVSVAFTATTALAQTACEPYTIQVGDTLRGINIRAYGHDNFRPLYEANQSVIGPDPNLIEVGSVLDIICAPSEAQIPVVVAPTIVEPVPTAPEPRPEVVSEPIVSPNPEVVAEPESSAELDVSFVTYDGNAPYSGRDLPNGGLATELLQTAYLDVVPNAQIDVTVARDLPGFLRAMGSEAYDIGFPSIRPDCNVIETLAVEMIELCAKYAFSQPFHEIQMTGWTLTGSPVTGATDPSDLSRSRICRPENLFTFDLDADRLPGRRGSLTTPANAAACFEALASGQVDVVSLPRSDAQAAIATSGLAGRVAPVPALERGVTLHAVANQSNPAGVAAISRINRGLAGMRSDGSWFRIVARQLSGG</sequence>
<name>A0A2C9CP05_9RHOB</name>
<dbReference type="InterPro" id="IPR036779">
    <property type="entry name" value="LysM_dom_sf"/>
</dbReference>
<protein>
    <submittedName>
        <fullName evidence="3">ABC-type amino acid transport substrate-binding protein</fullName>
    </submittedName>
</protein>
<keyword evidence="1" id="KW-0732">Signal</keyword>
<dbReference type="Gene3D" id="3.40.190.10">
    <property type="entry name" value="Periplasmic binding protein-like II"/>
    <property type="match status" value="2"/>
</dbReference>
<evidence type="ECO:0000313" key="3">
    <source>
        <dbReference type="EMBL" id="SOH92930.1"/>
    </source>
</evidence>
<dbReference type="InterPro" id="IPR018392">
    <property type="entry name" value="LysM"/>
</dbReference>
<dbReference type="Gene3D" id="3.10.350.10">
    <property type="entry name" value="LysM domain"/>
    <property type="match status" value="1"/>
</dbReference>
<dbReference type="PROSITE" id="PS51782">
    <property type="entry name" value="LYSM"/>
    <property type="match status" value="1"/>
</dbReference>
<dbReference type="AlphaFoldDB" id="A0A2C9CP05"/>
<gene>
    <name evidence="3" type="ORF">SAMN06273572_101781</name>
</gene>
<dbReference type="EMBL" id="OCTN01000001">
    <property type="protein sequence ID" value="SOH92930.1"/>
    <property type="molecule type" value="Genomic_DNA"/>
</dbReference>
<accession>A0A2C9CP05</accession>
<evidence type="ECO:0000259" key="2">
    <source>
        <dbReference type="PROSITE" id="PS51782"/>
    </source>
</evidence>
<keyword evidence="4" id="KW-1185">Reference proteome</keyword>
<feature type="chain" id="PRO_5012361212" evidence="1">
    <location>
        <begin position="24"/>
        <end position="372"/>
    </location>
</feature>
<reference evidence="4" key="1">
    <citation type="submission" date="2017-09" db="EMBL/GenBank/DDBJ databases">
        <authorList>
            <person name="Varghese N."/>
            <person name="Submissions S."/>
        </authorList>
    </citation>
    <scope>NUCLEOTIDE SEQUENCE [LARGE SCALE GENOMIC DNA]</scope>
    <source>
        <strain evidence="4">C7</strain>
    </source>
</reference>
<evidence type="ECO:0000256" key="1">
    <source>
        <dbReference type="SAM" id="SignalP"/>
    </source>
</evidence>
<feature type="signal peptide" evidence="1">
    <location>
        <begin position="1"/>
        <end position="23"/>
    </location>
</feature>
<feature type="domain" description="LysM" evidence="2">
    <location>
        <begin position="28"/>
        <end position="77"/>
    </location>
</feature>
<proteinExistence type="predicted"/>
<dbReference type="RefSeq" id="WP_097928478.1">
    <property type="nucleotide sequence ID" value="NZ_OCTN01000001.1"/>
</dbReference>
<dbReference type="Proteomes" id="UP000220034">
    <property type="component" value="Unassembled WGS sequence"/>
</dbReference>
<dbReference type="CDD" id="cd00118">
    <property type="entry name" value="LysM"/>
    <property type="match status" value="1"/>
</dbReference>
<dbReference type="OrthoDB" id="8479038at2"/>
<evidence type="ECO:0000313" key="4">
    <source>
        <dbReference type="Proteomes" id="UP000220034"/>
    </source>
</evidence>
<dbReference type="SUPFAM" id="SSF53850">
    <property type="entry name" value="Periplasmic binding protein-like II"/>
    <property type="match status" value="1"/>
</dbReference>